<dbReference type="InterPro" id="IPR000086">
    <property type="entry name" value="NUDIX_hydrolase_dom"/>
</dbReference>
<dbReference type="PROSITE" id="PS51462">
    <property type="entry name" value="NUDIX"/>
    <property type="match status" value="1"/>
</dbReference>
<evidence type="ECO:0000313" key="5">
    <source>
        <dbReference type="Proteomes" id="UP000054715"/>
    </source>
</evidence>
<dbReference type="STRING" id="455.Ljam_1050"/>
<dbReference type="PATRIC" id="fig|455.5.peg.1113"/>
<feature type="domain" description="Nudix hydrolase" evidence="3">
    <location>
        <begin position="18"/>
        <end position="143"/>
    </location>
</feature>
<gene>
    <name evidence="4" type="ORF">Ljam_1050</name>
</gene>
<evidence type="ECO:0000256" key="2">
    <source>
        <dbReference type="ARBA" id="ARBA00022801"/>
    </source>
</evidence>
<dbReference type="GO" id="GO:0016787">
    <property type="term" value="F:hydrolase activity"/>
    <property type="evidence" value="ECO:0007669"/>
    <property type="project" value="UniProtKB-KW"/>
</dbReference>
<evidence type="ECO:0000256" key="1">
    <source>
        <dbReference type="ARBA" id="ARBA00001946"/>
    </source>
</evidence>
<comment type="cofactor">
    <cofactor evidence="1">
        <name>Mg(2+)</name>
        <dbReference type="ChEBI" id="CHEBI:18420"/>
    </cofactor>
</comment>
<dbReference type="Gene3D" id="3.90.79.10">
    <property type="entry name" value="Nucleoside Triphosphate Pyrophosphohydrolase"/>
    <property type="match status" value="1"/>
</dbReference>
<dbReference type="PROSITE" id="PS00893">
    <property type="entry name" value="NUDIX_BOX"/>
    <property type="match status" value="1"/>
</dbReference>
<keyword evidence="2" id="KW-0378">Hydrolase</keyword>
<dbReference type="PANTHER" id="PTHR43046">
    <property type="entry name" value="GDP-MANNOSE MANNOSYL HYDROLASE"/>
    <property type="match status" value="1"/>
</dbReference>
<name>A0A0W0UGR0_9GAMM</name>
<proteinExistence type="predicted"/>
<protein>
    <submittedName>
        <fullName evidence="4">MutT/nudix family protein</fullName>
    </submittedName>
</protein>
<dbReference type="RefSeq" id="WP_058449085.1">
    <property type="nucleotide sequence ID" value="NZ_CAAAJF010000019.1"/>
</dbReference>
<organism evidence="4 5">
    <name type="scientific">Legionella jamestowniensis</name>
    <dbReference type="NCBI Taxonomy" id="455"/>
    <lineage>
        <taxon>Bacteria</taxon>
        <taxon>Pseudomonadati</taxon>
        <taxon>Pseudomonadota</taxon>
        <taxon>Gammaproteobacteria</taxon>
        <taxon>Legionellales</taxon>
        <taxon>Legionellaceae</taxon>
        <taxon>Legionella</taxon>
    </lineage>
</organism>
<dbReference type="InterPro" id="IPR020084">
    <property type="entry name" value="NUDIX_hydrolase_CS"/>
</dbReference>
<accession>A0A0W0UGR0</accession>
<dbReference type="EMBL" id="LNYG01000013">
    <property type="protein sequence ID" value="KTD06855.1"/>
    <property type="molecule type" value="Genomic_DNA"/>
</dbReference>
<sequence>MWHFLWKIKNKLLSMLPIKTLGVRALVIKNNRVLLIKHSYINGWYTVGGGVKRGETPLQAIQRELFEEVGLECLDKPQLFNVYYSAKEKRDDYIVLYIVNNFTQQKASSAEILDKTWFDLDNLPSQISPATKRRLEEYQQIRAFEEYW</sequence>
<dbReference type="SUPFAM" id="SSF55811">
    <property type="entry name" value="Nudix"/>
    <property type="match status" value="1"/>
</dbReference>
<dbReference type="Pfam" id="PF00293">
    <property type="entry name" value="NUDIX"/>
    <property type="match status" value="1"/>
</dbReference>
<dbReference type="AlphaFoldDB" id="A0A0W0UGR0"/>
<comment type="caution">
    <text evidence="4">The sequence shown here is derived from an EMBL/GenBank/DDBJ whole genome shotgun (WGS) entry which is preliminary data.</text>
</comment>
<evidence type="ECO:0000313" key="4">
    <source>
        <dbReference type="EMBL" id="KTD06855.1"/>
    </source>
</evidence>
<dbReference type="OrthoDB" id="9791228at2"/>
<dbReference type="PANTHER" id="PTHR43046:SF14">
    <property type="entry name" value="MUTT_NUDIX FAMILY PROTEIN"/>
    <property type="match status" value="1"/>
</dbReference>
<dbReference type="InterPro" id="IPR015797">
    <property type="entry name" value="NUDIX_hydrolase-like_dom_sf"/>
</dbReference>
<dbReference type="Proteomes" id="UP000054715">
    <property type="component" value="Unassembled WGS sequence"/>
</dbReference>
<evidence type="ECO:0000259" key="3">
    <source>
        <dbReference type="PROSITE" id="PS51462"/>
    </source>
</evidence>
<reference evidence="4 5" key="1">
    <citation type="submission" date="2015-11" db="EMBL/GenBank/DDBJ databases">
        <title>Genomic analysis of 38 Legionella species identifies large and diverse effector repertoires.</title>
        <authorList>
            <person name="Burstein D."/>
            <person name="Amaro F."/>
            <person name="Zusman T."/>
            <person name="Lifshitz Z."/>
            <person name="Cohen O."/>
            <person name="Gilbert J.A."/>
            <person name="Pupko T."/>
            <person name="Shuman H.A."/>
            <person name="Segal G."/>
        </authorList>
    </citation>
    <scope>NUCLEOTIDE SEQUENCE [LARGE SCALE GENOMIC DNA]</scope>
    <source>
        <strain evidence="4 5">JA-26-G1-E2</strain>
    </source>
</reference>